<dbReference type="PROSITE" id="PS50878">
    <property type="entry name" value="RT_POL"/>
    <property type="match status" value="1"/>
</dbReference>
<feature type="domain" description="Reverse transcriptase" evidence="1">
    <location>
        <begin position="129"/>
        <end position="364"/>
    </location>
</feature>
<evidence type="ECO:0000313" key="3">
    <source>
        <dbReference type="Proteomes" id="UP000838756"/>
    </source>
</evidence>
<dbReference type="InterPro" id="IPR043502">
    <property type="entry name" value="DNA/RNA_pol_sf"/>
</dbReference>
<organism evidence="2 3">
    <name type="scientific">Pararge aegeria aegeria</name>
    <dbReference type="NCBI Taxonomy" id="348720"/>
    <lineage>
        <taxon>Eukaryota</taxon>
        <taxon>Metazoa</taxon>
        <taxon>Ecdysozoa</taxon>
        <taxon>Arthropoda</taxon>
        <taxon>Hexapoda</taxon>
        <taxon>Insecta</taxon>
        <taxon>Pterygota</taxon>
        <taxon>Neoptera</taxon>
        <taxon>Endopterygota</taxon>
        <taxon>Lepidoptera</taxon>
        <taxon>Glossata</taxon>
        <taxon>Ditrysia</taxon>
        <taxon>Papilionoidea</taxon>
        <taxon>Nymphalidae</taxon>
        <taxon>Satyrinae</taxon>
        <taxon>Satyrini</taxon>
        <taxon>Parargina</taxon>
        <taxon>Pararge</taxon>
    </lineage>
</organism>
<gene>
    <name evidence="2" type="primary">jg4435</name>
    <name evidence="2" type="ORF">PAEG_LOCUS756</name>
</gene>
<dbReference type="GO" id="GO:0071897">
    <property type="term" value="P:DNA biosynthetic process"/>
    <property type="evidence" value="ECO:0007669"/>
    <property type="project" value="UniProtKB-ARBA"/>
</dbReference>
<accession>A0A8S4QEQ0</accession>
<dbReference type="CDD" id="cd01650">
    <property type="entry name" value="RT_nLTR_like"/>
    <property type="match status" value="1"/>
</dbReference>
<dbReference type="Pfam" id="PF00078">
    <property type="entry name" value="RVT_1"/>
    <property type="match status" value="1"/>
</dbReference>
<keyword evidence="3" id="KW-1185">Reference proteome</keyword>
<dbReference type="SUPFAM" id="SSF56672">
    <property type="entry name" value="DNA/RNA polymerases"/>
    <property type="match status" value="1"/>
</dbReference>
<feature type="non-terminal residue" evidence="2">
    <location>
        <position position="364"/>
    </location>
</feature>
<dbReference type="OrthoDB" id="445826at2759"/>
<evidence type="ECO:0000259" key="1">
    <source>
        <dbReference type="PROSITE" id="PS50878"/>
    </source>
</evidence>
<dbReference type="InterPro" id="IPR000477">
    <property type="entry name" value="RT_dom"/>
</dbReference>
<dbReference type="AlphaFoldDB" id="A0A8S4QEQ0"/>
<dbReference type="EMBL" id="CAKXAJ010002382">
    <property type="protein sequence ID" value="CAH2208139.1"/>
    <property type="molecule type" value="Genomic_DNA"/>
</dbReference>
<proteinExistence type="predicted"/>
<dbReference type="PANTHER" id="PTHR19446">
    <property type="entry name" value="REVERSE TRANSCRIPTASES"/>
    <property type="match status" value="1"/>
</dbReference>
<evidence type="ECO:0000313" key="2">
    <source>
        <dbReference type="EMBL" id="CAH2208139.1"/>
    </source>
</evidence>
<sequence>MAKNDNKKLWKVLKGIMNTTKQTGFNKELLNLVDSPQSSVDNINSYFINIGRNLAESFNNANNTNSELGWNFQSQLKSFVLLDTDENEVSNLIINLKNECTVGWDGISNQLLKHCRNHLIIPLTHIFNGCLQKGIFPNALKKSEVRPIFKNGDKNSLNNYRPISILPSLSKILEKIINKRLIEYLEKNNFLSQNQFGFRHGKSTDDAVHSLTNYIATNLDQGKKCIGIFLDLAKAFDTVSISILLKKLEHIGIRGLQLKLFRDYLSDRYQCVRVDSYCSSYRLVTHGVPQGSILGPTLFLVYIDFLTRVQLQKGQIISYADDTALVFAADTWTEVFDAAQSGFNAVTKWLHNNILSLNISKTKY</sequence>
<name>A0A8S4QEQ0_9NEOP</name>
<dbReference type="Proteomes" id="UP000838756">
    <property type="component" value="Unassembled WGS sequence"/>
</dbReference>
<protein>
    <submittedName>
        <fullName evidence="2">Jg4435 protein</fullName>
    </submittedName>
</protein>
<comment type="caution">
    <text evidence="2">The sequence shown here is derived from an EMBL/GenBank/DDBJ whole genome shotgun (WGS) entry which is preliminary data.</text>
</comment>
<reference evidence="2" key="1">
    <citation type="submission" date="2022-03" db="EMBL/GenBank/DDBJ databases">
        <authorList>
            <person name="Lindestad O."/>
        </authorList>
    </citation>
    <scope>NUCLEOTIDE SEQUENCE</scope>
</reference>